<reference evidence="1 2" key="1">
    <citation type="submission" date="2020-04" db="EMBL/GenBank/DDBJ databases">
        <authorList>
            <person name="De Canck E."/>
        </authorList>
    </citation>
    <scope>NUCLEOTIDE SEQUENCE [LARGE SCALE GENOMIC DNA]</scope>
    <source>
        <strain evidence="1 2">LMG 28138</strain>
    </source>
</reference>
<evidence type="ECO:0000313" key="1">
    <source>
        <dbReference type="EMBL" id="CAB3781624.1"/>
    </source>
</evidence>
<proteinExistence type="predicted"/>
<name>A0A6S7C5F4_9BURK</name>
<evidence type="ECO:0008006" key="3">
    <source>
        <dbReference type="Google" id="ProtNLM"/>
    </source>
</evidence>
<protein>
    <recommendedName>
        <fullName evidence="3">DNA-binding protein</fullName>
    </recommendedName>
</protein>
<dbReference type="AlphaFoldDB" id="A0A6S7C5F4"/>
<sequence>MTMQAQPNQDEEQKFRSMLDKLLDFPRWTSKQQLELEMARDAANTMLHAAESMRHGAPDTLAALRVLRLAKAVDYVLTALAAQRDIRPATLRAVFNLAGLPVDPAYGR</sequence>
<evidence type="ECO:0000313" key="2">
    <source>
        <dbReference type="Proteomes" id="UP000494115"/>
    </source>
</evidence>
<keyword evidence="2" id="KW-1185">Reference proteome</keyword>
<organism evidence="1 2">
    <name type="scientific">Pararobbsia alpina</name>
    <dbReference type="NCBI Taxonomy" id="621374"/>
    <lineage>
        <taxon>Bacteria</taxon>
        <taxon>Pseudomonadati</taxon>
        <taxon>Pseudomonadota</taxon>
        <taxon>Betaproteobacteria</taxon>
        <taxon>Burkholderiales</taxon>
        <taxon>Burkholderiaceae</taxon>
        <taxon>Pararobbsia</taxon>
    </lineage>
</organism>
<accession>A0A6S7C5F4</accession>
<dbReference type="Proteomes" id="UP000494115">
    <property type="component" value="Unassembled WGS sequence"/>
</dbReference>
<gene>
    <name evidence="1" type="ORF">LMG28138_01262</name>
</gene>
<dbReference type="EMBL" id="CADIKM010000004">
    <property type="protein sequence ID" value="CAB3781624.1"/>
    <property type="molecule type" value="Genomic_DNA"/>
</dbReference>